<dbReference type="EMBL" id="BONH01000024">
    <property type="protein sequence ID" value="GIF99940.1"/>
    <property type="molecule type" value="Genomic_DNA"/>
</dbReference>
<feature type="region of interest" description="Disordered" evidence="1">
    <location>
        <begin position="28"/>
        <end position="66"/>
    </location>
</feature>
<keyword evidence="3" id="KW-1185">Reference proteome</keyword>
<organism evidence="2 3">
    <name type="scientific">Catellatospora citrea</name>
    <dbReference type="NCBI Taxonomy" id="53366"/>
    <lineage>
        <taxon>Bacteria</taxon>
        <taxon>Bacillati</taxon>
        <taxon>Actinomycetota</taxon>
        <taxon>Actinomycetes</taxon>
        <taxon>Micromonosporales</taxon>
        <taxon>Micromonosporaceae</taxon>
        <taxon>Catellatospora</taxon>
    </lineage>
</organism>
<evidence type="ECO:0000313" key="2">
    <source>
        <dbReference type="EMBL" id="GIF99940.1"/>
    </source>
</evidence>
<evidence type="ECO:0000313" key="3">
    <source>
        <dbReference type="Proteomes" id="UP000659904"/>
    </source>
</evidence>
<proteinExistence type="predicted"/>
<sequence length="104" mass="11052">MANVIAISCDLSPSSATKITPKLIARAARKPSTASSRDMFTGWKTRATTSTRHGLPESKVSLTWPKPGRVAGTAGAGQYVDHHVRELLPFALPTLAQRTPLATA</sequence>
<comment type="caution">
    <text evidence="2">The sequence shown here is derived from an EMBL/GenBank/DDBJ whole genome shotgun (WGS) entry which is preliminary data.</text>
</comment>
<name>A0A8J3P0X1_9ACTN</name>
<gene>
    <name evidence="2" type="ORF">Cci01nite_50340</name>
</gene>
<dbReference type="AlphaFoldDB" id="A0A8J3P0X1"/>
<protein>
    <submittedName>
        <fullName evidence="2">Uncharacterized protein</fullName>
    </submittedName>
</protein>
<evidence type="ECO:0000256" key="1">
    <source>
        <dbReference type="SAM" id="MobiDB-lite"/>
    </source>
</evidence>
<dbReference type="Proteomes" id="UP000659904">
    <property type="component" value="Unassembled WGS sequence"/>
</dbReference>
<reference evidence="2 3" key="1">
    <citation type="submission" date="2021-01" db="EMBL/GenBank/DDBJ databases">
        <title>Whole genome shotgun sequence of Catellatospora citrea NBRC 14495.</title>
        <authorList>
            <person name="Komaki H."/>
            <person name="Tamura T."/>
        </authorList>
    </citation>
    <scope>NUCLEOTIDE SEQUENCE [LARGE SCALE GENOMIC DNA]</scope>
    <source>
        <strain evidence="2 3">NBRC 14495</strain>
    </source>
</reference>
<accession>A0A8J3P0X1</accession>